<comment type="caution">
    <text evidence="2">The sequence shown here is derived from an EMBL/GenBank/DDBJ whole genome shotgun (WGS) entry which is preliminary data.</text>
</comment>
<dbReference type="RefSeq" id="XP_028542286.1">
    <property type="nucleotide sequence ID" value="XM_028686485.1"/>
</dbReference>
<accession>A0A1Y1JEQ4</accession>
<organism evidence="2 3">
    <name type="scientific">Plasmodium gonderi</name>
    <dbReference type="NCBI Taxonomy" id="77519"/>
    <lineage>
        <taxon>Eukaryota</taxon>
        <taxon>Sar</taxon>
        <taxon>Alveolata</taxon>
        <taxon>Apicomplexa</taxon>
        <taxon>Aconoidasida</taxon>
        <taxon>Haemosporida</taxon>
        <taxon>Plasmodiidae</taxon>
        <taxon>Plasmodium</taxon>
        <taxon>Plasmodium (Plasmodium)</taxon>
    </lineage>
</organism>
<feature type="region of interest" description="Disordered" evidence="1">
    <location>
        <begin position="363"/>
        <end position="391"/>
    </location>
</feature>
<gene>
    <name evidence="2" type="ORF">PGO_051070</name>
</gene>
<dbReference type="AlphaFoldDB" id="A0A1Y1JEQ4"/>
<name>A0A1Y1JEQ4_PLAGO</name>
<dbReference type="GeneID" id="39746409"/>
<dbReference type="Proteomes" id="UP000195521">
    <property type="component" value="Unassembled WGS sequence"/>
</dbReference>
<dbReference type="OrthoDB" id="376230at2759"/>
<protein>
    <submittedName>
        <fullName evidence="2">Uncharacterized protein</fullName>
    </submittedName>
</protein>
<dbReference type="OMA" id="INMNKQE"/>
<evidence type="ECO:0000313" key="3">
    <source>
        <dbReference type="Proteomes" id="UP000195521"/>
    </source>
</evidence>
<evidence type="ECO:0000313" key="2">
    <source>
        <dbReference type="EMBL" id="GAW79697.1"/>
    </source>
</evidence>
<proteinExistence type="predicted"/>
<reference evidence="3" key="1">
    <citation type="submission" date="2017-04" db="EMBL/GenBank/DDBJ databases">
        <title>Plasmodium gonderi genome.</title>
        <authorList>
            <person name="Arisue N."/>
            <person name="Honma H."/>
            <person name="Kawai S."/>
            <person name="Tougan T."/>
            <person name="Tanabe K."/>
            <person name="Horii T."/>
        </authorList>
    </citation>
    <scope>NUCLEOTIDE SEQUENCE [LARGE SCALE GENOMIC DNA]</scope>
    <source>
        <strain evidence="3">ATCC 30045</strain>
    </source>
</reference>
<dbReference type="EMBL" id="BDQF01000006">
    <property type="protein sequence ID" value="GAW79697.1"/>
    <property type="molecule type" value="Genomic_DNA"/>
</dbReference>
<evidence type="ECO:0000256" key="1">
    <source>
        <dbReference type="SAM" id="MobiDB-lite"/>
    </source>
</evidence>
<keyword evidence="3" id="KW-1185">Reference proteome</keyword>
<feature type="compositionally biased region" description="Basic and acidic residues" evidence="1">
    <location>
        <begin position="382"/>
        <end position="391"/>
    </location>
</feature>
<sequence>MLCFQTLLPTSGSSTSVSPSLVFLLIIGLIHICESHLKNRLVVFYLNGTGTLQQRKRRRNLRRYNLLCLKENEIFAESKEKYESEGNVKTGKITQGDDNLNIHKFEGENVKINSNMNINIFRSKNDTSSAYDEGMCIYSFLKDIEIKDLKKVPSFNPELADVQIEKKNDYIKLKKIRKNSYLENPLIYKDTKYELPYILNYFPDDMFIFNFDGVINMNKQEKIVVAFLTFLRIFQVNISKQKFANSENYINFLFNNKPIEGLPLYDFLKSRKYLLLDGERNKPHEHNEDPFILLKLIPKFLYARLLHIYKYLKNNEDLVISIKYIYDEIDAICTKYNYDINQMIRICKNKNIMQAKLQSISNSVTQMRNSREKNEQYGSGRNGKDDEGPKEELWKKTHGTAHLQEEGKEPDNETHLNIYELVKELTEGTFNPSIIMKYKRIENFPNIFPSFQNDFEDFYKKKMNLKLYERYRVNPKDIQSEFEKIRKLLMENENNAYVNLMKYRYAFKELNEQERKNHETFNFCAVDLINHNINVFKKPIYIISTVENTDFIDYTLKLYGVEFVRKEDQQLLRIFGKDFLQNRDNPTYEKKSNTIVSNLKRLFKSPYFSRTGREDDLSRTSQSEEEQQLLPDDYLHDEYNIDLNYLKYREKTKKNDYNFVTHSYYMNILKEKCDMINFIISQYHQKDDVQIHIIDQKYEDLNALNNDTRFNKKVRLYFCEWGYNSYADRLKAIHNDRIKSFSESFKLVFLCCTHQNSPRREHTHGRGIPLDIYSKFMLKFFLKKGIITKTSDVA</sequence>